<name>A0A1H1SB68_BRESA</name>
<dbReference type="OrthoDB" id="9778604at2"/>
<comment type="similarity">
    <text evidence="1">Belongs to the 3-oxoacid CoA-transferase subunit B family.</text>
</comment>
<protein>
    <submittedName>
        <fullName evidence="3">3-oxoacid CoA-transferase subunit B</fullName>
    </submittedName>
</protein>
<evidence type="ECO:0000313" key="3">
    <source>
        <dbReference type="EMBL" id="SDS45204.1"/>
    </source>
</evidence>
<dbReference type="SUPFAM" id="SSF100950">
    <property type="entry name" value="NagB/RpiA/CoA transferase-like"/>
    <property type="match status" value="1"/>
</dbReference>
<dbReference type="STRING" id="629680.SAMN04489751_2050"/>
<reference evidence="3" key="1">
    <citation type="submission" date="2016-10" db="EMBL/GenBank/DDBJ databases">
        <authorList>
            <person name="Varghese N."/>
            <person name="Submissions S."/>
        </authorList>
    </citation>
    <scope>NUCLEOTIDE SEQUENCE [LARGE SCALE GENOMIC DNA]</scope>
    <source>
        <strain evidence="3">DSM 22082</strain>
    </source>
</reference>
<dbReference type="PANTHER" id="PTHR13707:SF57">
    <property type="entry name" value="SUCCINYL-COA:3-KETOACID COENZYME A TRANSFERASE SUBUNIT B-RELATED"/>
    <property type="match status" value="1"/>
</dbReference>
<dbReference type="RefSeq" id="WP_092105340.1">
    <property type="nucleotide sequence ID" value="NZ_LT629739.1"/>
</dbReference>
<evidence type="ECO:0000256" key="1">
    <source>
        <dbReference type="ARBA" id="ARBA00007047"/>
    </source>
</evidence>
<dbReference type="Proteomes" id="UP000199700">
    <property type="component" value="Chromosome"/>
</dbReference>
<dbReference type="NCBIfam" id="TIGR02428">
    <property type="entry name" value="pcaJ_scoB_fam"/>
    <property type="match status" value="1"/>
</dbReference>
<dbReference type="InterPro" id="IPR012791">
    <property type="entry name" value="3-oxoacid_CoA-transf_B"/>
</dbReference>
<dbReference type="Gene3D" id="3.40.1080.10">
    <property type="entry name" value="Glutaconate Coenzyme A-transferase"/>
    <property type="match status" value="1"/>
</dbReference>
<evidence type="ECO:0000313" key="4">
    <source>
        <dbReference type="Proteomes" id="UP000199700"/>
    </source>
</evidence>
<dbReference type="SMART" id="SM00882">
    <property type="entry name" value="CoA_trans"/>
    <property type="match status" value="1"/>
</dbReference>
<dbReference type="InterPro" id="IPR004165">
    <property type="entry name" value="CoA_trans_fam_I"/>
</dbReference>
<dbReference type="AlphaFoldDB" id="A0A1H1SB68"/>
<organism evidence="3 4">
    <name type="scientific">Brevibacterium sandarakinum</name>
    <dbReference type="NCBI Taxonomy" id="629680"/>
    <lineage>
        <taxon>Bacteria</taxon>
        <taxon>Bacillati</taxon>
        <taxon>Actinomycetota</taxon>
        <taxon>Actinomycetes</taxon>
        <taxon>Micrococcales</taxon>
        <taxon>Brevibacteriaceae</taxon>
        <taxon>Brevibacterium</taxon>
    </lineage>
</organism>
<dbReference type="GO" id="GO:0008410">
    <property type="term" value="F:CoA-transferase activity"/>
    <property type="evidence" value="ECO:0007669"/>
    <property type="project" value="InterPro"/>
</dbReference>
<dbReference type="PANTHER" id="PTHR13707">
    <property type="entry name" value="KETOACID-COENZYME A TRANSFERASE"/>
    <property type="match status" value="1"/>
</dbReference>
<sequence>MRLTRSQLAARAAADVSDGQYVNLGIGIPTLIPGFIGDDKTVVFQTENGLLGFGPHPYRGEEDPDLINSGKQPVTMKPGGSYFDSVSSFGMVRGGKIDITFLGGMQVSAEGDLANWMIPGKMVKGMGGAMDLVYGAKKVVVLMDHVAKDGSPKILQQCVLPLTGRRVVNRIITDMAVIDVTRKGLVLIEHAPGLSIEEVQEATGAPLIISENVRPMTIIDDPATANA</sequence>
<gene>
    <name evidence="3" type="ORF">SAMN04489751_2050</name>
</gene>
<dbReference type="EMBL" id="LT629739">
    <property type="protein sequence ID" value="SDS45204.1"/>
    <property type="molecule type" value="Genomic_DNA"/>
</dbReference>
<keyword evidence="2" id="KW-0808">Transferase</keyword>
<keyword evidence="4" id="KW-1185">Reference proteome</keyword>
<accession>A0A1H1SB68</accession>
<evidence type="ECO:0000256" key="2">
    <source>
        <dbReference type="ARBA" id="ARBA00022679"/>
    </source>
</evidence>
<dbReference type="InterPro" id="IPR037171">
    <property type="entry name" value="NagB/RpiA_transferase-like"/>
</dbReference>
<dbReference type="Pfam" id="PF01144">
    <property type="entry name" value="CoA_trans"/>
    <property type="match status" value="1"/>
</dbReference>
<proteinExistence type="inferred from homology"/>